<dbReference type="RefSeq" id="WP_386752254.1">
    <property type="nucleotide sequence ID" value="NZ_JBHSNM010000001.1"/>
</dbReference>
<proteinExistence type="predicted"/>
<keyword evidence="2" id="KW-1185">Reference proteome</keyword>
<accession>A0ABW0SJ85</accession>
<gene>
    <name evidence="1" type="ORF">ACFPN1_01080</name>
</gene>
<dbReference type="EMBL" id="JBHSNM010000001">
    <property type="protein sequence ID" value="MFC5568655.1"/>
    <property type="molecule type" value="Genomic_DNA"/>
</dbReference>
<reference evidence="2" key="1">
    <citation type="journal article" date="2019" name="Int. J. Syst. Evol. Microbiol.">
        <title>The Global Catalogue of Microorganisms (GCM) 10K type strain sequencing project: providing services to taxonomists for standard genome sequencing and annotation.</title>
        <authorList>
            <consortium name="The Broad Institute Genomics Platform"/>
            <consortium name="The Broad Institute Genome Sequencing Center for Infectious Disease"/>
            <person name="Wu L."/>
            <person name="Ma J."/>
        </authorList>
    </citation>
    <scope>NUCLEOTIDE SEQUENCE [LARGE SCALE GENOMIC DNA]</scope>
    <source>
        <strain evidence="2">KACC 11407</strain>
    </source>
</reference>
<organism evidence="1 2">
    <name type="scientific">Lysobacter yangpyeongensis</name>
    <dbReference type="NCBI Taxonomy" id="346182"/>
    <lineage>
        <taxon>Bacteria</taxon>
        <taxon>Pseudomonadati</taxon>
        <taxon>Pseudomonadota</taxon>
        <taxon>Gammaproteobacteria</taxon>
        <taxon>Lysobacterales</taxon>
        <taxon>Lysobacteraceae</taxon>
        <taxon>Lysobacter</taxon>
    </lineage>
</organism>
<evidence type="ECO:0000313" key="2">
    <source>
        <dbReference type="Proteomes" id="UP001596036"/>
    </source>
</evidence>
<dbReference type="Proteomes" id="UP001596036">
    <property type="component" value="Unassembled WGS sequence"/>
</dbReference>
<evidence type="ECO:0000313" key="1">
    <source>
        <dbReference type="EMBL" id="MFC5568655.1"/>
    </source>
</evidence>
<name>A0ABW0SJ85_9GAMM</name>
<sequence>MKDLSTYALCYVALLGAALAVAGLIASTRDPAPPAPPKVAVQQTATHAAVTMNTPF</sequence>
<comment type="caution">
    <text evidence="1">The sequence shown here is derived from an EMBL/GenBank/DDBJ whole genome shotgun (WGS) entry which is preliminary data.</text>
</comment>
<protein>
    <submittedName>
        <fullName evidence="1">Uncharacterized protein</fullName>
    </submittedName>
</protein>